<evidence type="ECO:0000313" key="2">
    <source>
        <dbReference type="Proteomes" id="UP001596976"/>
    </source>
</evidence>
<dbReference type="InterPro" id="IPR025935">
    <property type="entry name" value="AbiH"/>
</dbReference>
<organism evidence="1 2">
    <name type="scientific">Savagea faecisuis</name>
    <dbReference type="NCBI Taxonomy" id="1274803"/>
    <lineage>
        <taxon>Bacteria</taxon>
        <taxon>Bacillati</taxon>
        <taxon>Bacillota</taxon>
        <taxon>Bacilli</taxon>
        <taxon>Bacillales</taxon>
        <taxon>Caryophanaceae</taxon>
        <taxon>Savagea</taxon>
    </lineage>
</organism>
<reference evidence="2" key="1">
    <citation type="journal article" date="2019" name="Int. J. Syst. Evol. Microbiol.">
        <title>The Global Catalogue of Microorganisms (GCM) 10K type strain sequencing project: providing services to taxonomists for standard genome sequencing and annotation.</title>
        <authorList>
            <consortium name="The Broad Institute Genomics Platform"/>
            <consortium name="The Broad Institute Genome Sequencing Center for Infectious Disease"/>
            <person name="Wu L."/>
            <person name="Ma J."/>
        </authorList>
    </citation>
    <scope>NUCLEOTIDE SEQUENCE [LARGE SCALE GENOMIC DNA]</scope>
    <source>
        <strain evidence="2">CCUG 63563</strain>
    </source>
</reference>
<keyword evidence="2" id="KW-1185">Reference proteome</keyword>
<gene>
    <name evidence="1" type="ORF">ACFQ0V_00990</name>
</gene>
<name>A0ABW3GTB1_9BACL</name>
<dbReference type="RefSeq" id="WP_381008829.1">
    <property type="nucleotide sequence ID" value="NZ_JBHTJF010000002.1"/>
</dbReference>
<dbReference type="Proteomes" id="UP001596976">
    <property type="component" value="Unassembled WGS sequence"/>
</dbReference>
<protein>
    <submittedName>
        <fullName evidence="1">Bacteriophage abortive infection AbiH family protein</fullName>
    </submittedName>
</protein>
<accession>A0ABW3GTB1</accession>
<dbReference type="Pfam" id="PF14253">
    <property type="entry name" value="AbiH"/>
    <property type="match status" value="1"/>
</dbReference>
<proteinExistence type="predicted"/>
<dbReference type="EMBL" id="JBHTJF010000002">
    <property type="protein sequence ID" value="MFD0942365.1"/>
    <property type="molecule type" value="Genomic_DNA"/>
</dbReference>
<sequence>MTKLFIIGNGFDRDHELKTSYDNFREYLISNTPIETNRLIMPEPLQLPEGEIEYDKIEVLSMLFYLISEAESSNDMWSNVESSLACLNYAEILDCYDYMDLWKIAKNNEDISSNLVIPTLTIQQLFSEWINTIDVNKAKIKKDFRKLLSKKDLFLTFNYTDTLEEIYNVSSNNICYIHGRQNEEIFFGHGDIHSDKKADYSMANYIGAENNLAEIHEGLRKRTDIALSKNADFFERLADDNIYEIYSYGFSFSGVDTIYIKKICERVNTQKVTWYFNDFDQENHNDYIEILKKNGFKGCFHTFNISQ</sequence>
<comment type="caution">
    <text evidence="1">The sequence shown here is derived from an EMBL/GenBank/DDBJ whole genome shotgun (WGS) entry which is preliminary data.</text>
</comment>
<evidence type="ECO:0000313" key="1">
    <source>
        <dbReference type="EMBL" id="MFD0942365.1"/>
    </source>
</evidence>